<keyword evidence="3" id="KW-0862">Zinc</keyword>
<dbReference type="InterPro" id="IPR002893">
    <property type="entry name" value="Znf_MYND"/>
</dbReference>
<organism evidence="7 8">
    <name type="scientific">Chaetoceros tenuissimus</name>
    <dbReference type="NCBI Taxonomy" id="426638"/>
    <lineage>
        <taxon>Eukaryota</taxon>
        <taxon>Sar</taxon>
        <taxon>Stramenopiles</taxon>
        <taxon>Ochrophyta</taxon>
        <taxon>Bacillariophyta</taxon>
        <taxon>Coscinodiscophyceae</taxon>
        <taxon>Chaetocerotophycidae</taxon>
        <taxon>Chaetocerotales</taxon>
        <taxon>Chaetocerotaceae</taxon>
        <taxon>Chaetoceros</taxon>
    </lineage>
</organism>
<dbReference type="SUPFAM" id="SSF144232">
    <property type="entry name" value="HIT/MYND zinc finger-like"/>
    <property type="match status" value="1"/>
</dbReference>
<reference evidence="7 8" key="1">
    <citation type="journal article" date="2021" name="Sci. Rep.">
        <title>The genome of the diatom Chaetoceros tenuissimus carries an ancient integrated fragment of an extant virus.</title>
        <authorList>
            <person name="Hongo Y."/>
            <person name="Kimura K."/>
            <person name="Takaki Y."/>
            <person name="Yoshida Y."/>
            <person name="Baba S."/>
            <person name="Kobayashi G."/>
            <person name="Nagasaki K."/>
            <person name="Hano T."/>
            <person name="Tomaru Y."/>
        </authorList>
    </citation>
    <scope>NUCLEOTIDE SEQUENCE [LARGE SCALE GENOMIC DNA]</scope>
    <source>
        <strain evidence="7 8">NIES-3715</strain>
    </source>
</reference>
<evidence type="ECO:0000313" key="8">
    <source>
        <dbReference type="Proteomes" id="UP001054902"/>
    </source>
</evidence>
<dbReference type="AlphaFoldDB" id="A0AAD3CYB5"/>
<keyword evidence="1" id="KW-0479">Metal-binding</keyword>
<accession>A0AAD3CYB5</accession>
<evidence type="ECO:0000256" key="4">
    <source>
        <dbReference type="PROSITE-ProRule" id="PRU00134"/>
    </source>
</evidence>
<evidence type="ECO:0000313" key="7">
    <source>
        <dbReference type="EMBL" id="GFH53170.1"/>
    </source>
</evidence>
<dbReference type="Pfam" id="PF01753">
    <property type="entry name" value="zf-MYND"/>
    <property type="match status" value="1"/>
</dbReference>
<keyword evidence="2 4" id="KW-0863">Zinc-finger</keyword>
<dbReference type="GO" id="GO:0008270">
    <property type="term" value="F:zinc ion binding"/>
    <property type="evidence" value="ECO:0007669"/>
    <property type="project" value="UniProtKB-KW"/>
</dbReference>
<evidence type="ECO:0000256" key="5">
    <source>
        <dbReference type="SAM" id="MobiDB-lite"/>
    </source>
</evidence>
<protein>
    <recommendedName>
        <fullName evidence="6">MYND-type domain-containing protein</fullName>
    </recommendedName>
</protein>
<proteinExistence type="predicted"/>
<gene>
    <name evidence="7" type="ORF">CTEN210_09646</name>
</gene>
<dbReference type="EMBL" id="BLLK01000046">
    <property type="protein sequence ID" value="GFH53170.1"/>
    <property type="molecule type" value="Genomic_DNA"/>
</dbReference>
<evidence type="ECO:0000256" key="3">
    <source>
        <dbReference type="ARBA" id="ARBA00022833"/>
    </source>
</evidence>
<name>A0AAD3CYB5_9STRA</name>
<keyword evidence="8" id="KW-1185">Reference proteome</keyword>
<evidence type="ECO:0000259" key="6">
    <source>
        <dbReference type="PROSITE" id="PS50865"/>
    </source>
</evidence>
<dbReference type="Gene3D" id="6.10.140.2220">
    <property type="match status" value="1"/>
</dbReference>
<comment type="caution">
    <text evidence="7">The sequence shown here is derived from an EMBL/GenBank/DDBJ whole genome shotgun (WGS) entry which is preliminary data.</text>
</comment>
<dbReference type="PROSITE" id="PS50865">
    <property type="entry name" value="ZF_MYND_2"/>
    <property type="match status" value="1"/>
</dbReference>
<sequence>MPKCIYCTQEGADEFLRQMRDDGKPPFSRNALVTINQLIHNDSKHFIEHKRLMKKDARYKRDPKEWWKDSLIRLYMEMCTLCANASKDLLKEAVTEIELRIILNHLVSVVKLSISRDNRGVKITDDLLPYPMDLLVISFVSNGSIDIIRDFLKSLASAVKNAKKAPPPDSGVGYALCRAMVQFFMNFDLHEDYNDIDALSIIEKSNILEQVLRHIHLPWVIYNDHSHKDIQNEQILIFFGQLGTRTISSRKIFKEGSSNREALLDILEGRLQPCKENEFVMEHLVSLKKFCDMSSLDSIETVVSKVKTFCTKCGKGNIKKELLVCSNCKFAAYCSHECQKADWKEHKGICRLYQTVKFKNLNEVFENFLAEHRFLVAERLRNKCLETGLKSTEFVLDLDFTSISGQVPPALRNPPEFEILPASIFRNVEENKDPNHWFFRRYGSLASSSIMKTMKDAEIESVKTNQNVVLVLNKFAEYQWLSFCQFPKEIGYKGAYGYQYQRMMAIEKAMEDMEIREITKTMSSLQKQEFVREMEGWVGEVYDSVRDNPDVAKTLQKDGTPSPDLVENEGEDKYNASTDM</sequence>
<dbReference type="Proteomes" id="UP001054902">
    <property type="component" value="Unassembled WGS sequence"/>
</dbReference>
<evidence type="ECO:0000256" key="1">
    <source>
        <dbReference type="ARBA" id="ARBA00022723"/>
    </source>
</evidence>
<dbReference type="PROSITE" id="PS01360">
    <property type="entry name" value="ZF_MYND_1"/>
    <property type="match status" value="1"/>
</dbReference>
<feature type="domain" description="MYND-type" evidence="6">
    <location>
        <begin position="310"/>
        <end position="350"/>
    </location>
</feature>
<feature type="region of interest" description="Disordered" evidence="5">
    <location>
        <begin position="551"/>
        <end position="580"/>
    </location>
</feature>
<evidence type="ECO:0000256" key="2">
    <source>
        <dbReference type="ARBA" id="ARBA00022771"/>
    </source>
</evidence>